<sequence length="231" mass="25042">MMRRQDGGMDGCNRPGGVVLESHGTLPRARAPDVNFASEAEKWPSRKKIVEKLSRRKTTQQKKKLPGLRGLQLAVRRQARVQRGCGRRVAIRRRRPPEDSSSSSSRSSLSRARQAQRATRGGSSVVSGERAVREQSARWWLGLGMTDGTGAMERSLVGSVSWTAGEDGEVGERASAADKAALTGLPSFDHCLLGRPGGASVLAHRRLLRRHSAPSLAVSASTPVRARLPYC</sequence>
<reference evidence="2" key="1">
    <citation type="journal article" date="2020" name="Stud. Mycol.">
        <title>101 Dothideomycetes genomes: a test case for predicting lifestyles and emergence of pathogens.</title>
        <authorList>
            <person name="Haridas S."/>
            <person name="Albert R."/>
            <person name="Binder M."/>
            <person name="Bloem J."/>
            <person name="Labutti K."/>
            <person name="Salamov A."/>
            <person name="Andreopoulos B."/>
            <person name="Baker S."/>
            <person name="Barry K."/>
            <person name="Bills G."/>
            <person name="Bluhm B."/>
            <person name="Cannon C."/>
            <person name="Castanera R."/>
            <person name="Culley D."/>
            <person name="Daum C."/>
            <person name="Ezra D."/>
            <person name="Gonzalez J."/>
            <person name="Henrissat B."/>
            <person name="Kuo A."/>
            <person name="Liang C."/>
            <person name="Lipzen A."/>
            <person name="Lutzoni F."/>
            <person name="Magnuson J."/>
            <person name="Mondo S."/>
            <person name="Nolan M."/>
            <person name="Ohm R."/>
            <person name="Pangilinan J."/>
            <person name="Park H.-J."/>
            <person name="Ramirez L."/>
            <person name="Alfaro M."/>
            <person name="Sun H."/>
            <person name="Tritt A."/>
            <person name="Yoshinaga Y."/>
            <person name="Zwiers L.-H."/>
            <person name="Turgeon B."/>
            <person name="Goodwin S."/>
            <person name="Spatafora J."/>
            <person name="Crous P."/>
            <person name="Grigoriev I."/>
        </authorList>
    </citation>
    <scope>NUCLEOTIDE SEQUENCE</scope>
    <source>
        <strain evidence="2">CBS 122681</strain>
    </source>
</reference>
<evidence type="ECO:0000256" key="1">
    <source>
        <dbReference type="SAM" id="MobiDB-lite"/>
    </source>
</evidence>
<feature type="region of interest" description="Disordered" evidence="1">
    <location>
        <begin position="84"/>
        <end position="129"/>
    </location>
</feature>
<gene>
    <name evidence="2" type="ORF">K491DRAFT_189764</name>
</gene>
<name>A0A6A6TS84_9PLEO</name>
<accession>A0A6A6TS84</accession>
<feature type="compositionally biased region" description="Basic residues" evidence="1">
    <location>
        <begin position="84"/>
        <end position="95"/>
    </location>
</feature>
<proteinExistence type="predicted"/>
<dbReference type="EMBL" id="MU004289">
    <property type="protein sequence ID" value="KAF2662672.1"/>
    <property type="molecule type" value="Genomic_DNA"/>
</dbReference>
<organism evidence="2 3">
    <name type="scientific">Lophiostoma macrostomum CBS 122681</name>
    <dbReference type="NCBI Taxonomy" id="1314788"/>
    <lineage>
        <taxon>Eukaryota</taxon>
        <taxon>Fungi</taxon>
        <taxon>Dikarya</taxon>
        <taxon>Ascomycota</taxon>
        <taxon>Pezizomycotina</taxon>
        <taxon>Dothideomycetes</taxon>
        <taxon>Pleosporomycetidae</taxon>
        <taxon>Pleosporales</taxon>
        <taxon>Lophiostomataceae</taxon>
        <taxon>Lophiostoma</taxon>
    </lineage>
</organism>
<feature type="region of interest" description="Disordered" evidence="1">
    <location>
        <begin position="1"/>
        <end position="26"/>
    </location>
</feature>
<feature type="region of interest" description="Disordered" evidence="1">
    <location>
        <begin position="48"/>
        <end position="68"/>
    </location>
</feature>
<dbReference type="Proteomes" id="UP000799324">
    <property type="component" value="Unassembled WGS sequence"/>
</dbReference>
<evidence type="ECO:0000313" key="3">
    <source>
        <dbReference type="Proteomes" id="UP000799324"/>
    </source>
</evidence>
<feature type="compositionally biased region" description="Basic residues" evidence="1">
    <location>
        <begin position="54"/>
        <end position="66"/>
    </location>
</feature>
<evidence type="ECO:0000313" key="2">
    <source>
        <dbReference type="EMBL" id="KAF2662672.1"/>
    </source>
</evidence>
<protein>
    <submittedName>
        <fullName evidence="2">Uncharacterized protein</fullName>
    </submittedName>
</protein>
<dbReference type="AlphaFoldDB" id="A0A6A6TS84"/>
<keyword evidence="3" id="KW-1185">Reference proteome</keyword>
<feature type="compositionally biased region" description="Low complexity" evidence="1">
    <location>
        <begin position="99"/>
        <end position="120"/>
    </location>
</feature>